<evidence type="ECO:0000256" key="3">
    <source>
        <dbReference type="ARBA" id="ARBA00022475"/>
    </source>
</evidence>
<dbReference type="Gene3D" id="3.40.50.11820">
    <property type="match status" value="1"/>
</dbReference>
<dbReference type="GO" id="GO:0047355">
    <property type="term" value="F:CDP-glycerol glycerophosphotransferase activity"/>
    <property type="evidence" value="ECO:0007669"/>
    <property type="project" value="InterPro"/>
</dbReference>
<keyword evidence="4" id="KW-0808">Transferase</keyword>
<dbReference type="RefSeq" id="WP_154516422.1">
    <property type="nucleotide sequence ID" value="NZ_VUMT01000002.1"/>
</dbReference>
<dbReference type="InterPro" id="IPR051612">
    <property type="entry name" value="Teichoic_Acid_Biosynth"/>
</dbReference>
<evidence type="ECO:0000313" key="8">
    <source>
        <dbReference type="Proteomes" id="UP000482209"/>
    </source>
</evidence>
<gene>
    <name evidence="7" type="ORF">FYJ58_01840</name>
</gene>
<dbReference type="GO" id="GO:0005886">
    <property type="term" value="C:plasma membrane"/>
    <property type="evidence" value="ECO:0007669"/>
    <property type="project" value="UniProtKB-SubCell"/>
</dbReference>
<dbReference type="InterPro" id="IPR043149">
    <property type="entry name" value="TagF_N"/>
</dbReference>
<dbReference type="AlphaFoldDB" id="A0A6L5XUY6"/>
<dbReference type="GO" id="GO:0019350">
    <property type="term" value="P:teichoic acid biosynthetic process"/>
    <property type="evidence" value="ECO:0007669"/>
    <property type="project" value="UniProtKB-KW"/>
</dbReference>
<evidence type="ECO:0000256" key="4">
    <source>
        <dbReference type="ARBA" id="ARBA00022679"/>
    </source>
</evidence>
<organism evidence="7 8">
    <name type="scientific">Velocimicrobium porci</name>
    <dbReference type="NCBI Taxonomy" id="2606634"/>
    <lineage>
        <taxon>Bacteria</taxon>
        <taxon>Bacillati</taxon>
        <taxon>Bacillota</taxon>
        <taxon>Clostridia</taxon>
        <taxon>Lachnospirales</taxon>
        <taxon>Lachnospiraceae</taxon>
        <taxon>Velocimicrobium</taxon>
    </lineage>
</organism>
<evidence type="ECO:0000256" key="2">
    <source>
        <dbReference type="ARBA" id="ARBA00010488"/>
    </source>
</evidence>
<comment type="similarity">
    <text evidence="2">Belongs to the CDP-glycerol glycerophosphotransferase family.</text>
</comment>
<keyword evidence="5" id="KW-0777">Teichoic acid biosynthesis</keyword>
<evidence type="ECO:0000256" key="6">
    <source>
        <dbReference type="ARBA" id="ARBA00023136"/>
    </source>
</evidence>
<comment type="subcellular location">
    <subcellularLocation>
        <location evidence="1">Cell membrane</location>
        <topology evidence="1">Peripheral membrane protein</topology>
    </subcellularLocation>
</comment>
<reference evidence="7 8" key="1">
    <citation type="submission" date="2019-08" db="EMBL/GenBank/DDBJ databases">
        <title>In-depth cultivation of the pig gut microbiome towards novel bacterial diversity and tailored functional studies.</title>
        <authorList>
            <person name="Wylensek D."/>
            <person name="Hitch T.C.A."/>
            <person name="Clavel T."/>
        </authorList>
    </citation>
    <scope>NUCLEOTIDE SEQUENCE [LARGE SCALE GENOMIC DNA]</scope>
    <source>
        <strain evidence="7 8">WCA-693-APC-MOT-I</strain>
    </source>
</reference>
<protein>
    <submittedName>
        <fullName evidence="7">Uncharacterized protein</fullName>
    </submittedName>
</protein>
<dbReference type="Gene3D" id="3.40.50.12580">
    <property type="match status" value="1"/>
</dbReference>
<name>A0A6L5XUY6_9FIRM</name>
<keyword evidence="3" id="KW-1003">Cell membrane</keyword>
<sequence length="595" mass="69866">MESYSLKILELFRKGKMLNINLRVNCPYDPKVRNPKVTVIFSNGVETRRLPVIVQAYFPNEDLNECTIFAKYNYNLEYLFFNTPVNKKIDFWFEFTYGDIVIDSMEFRISRDVKLEEEEDDKVYNIYTSDDNKIFTFELLEDQTEKTTTGIVKSIQNFVKGLWTCILVVLSVPLLPVYFVESVLALIGCAKKAPKNKKWGPLKILFHMRWRVNRFTRKNFGITDSKIKTLHTAFNVCSKLPIKQNRVVFISNRRNDLTGNFEFVYNILKEDKTLDIRFLLDDSEPKRMSYWHVWLYGYYCATSKVILVDDFISLIYKIPRREGTTMIQLWHACGAFKTFGYSRLGKPGGQKQKSPSHRNYDYAIVSSKEISKFYAEGFGISLEKAVATGIPRTDIFFDDNYKKKVQEQFYSNYPQLKNKKILLFAPTFRGKGKLTGFYPVDKFDVVRLYEELNKEYAIIIKHHPFVQDRNEIPDEYKEYIIDMSDNSELNDLLFVSDLLVTDYSSVIFEAALLDIPMLFFAYDLQRYIATRGFYYEYEKFVPGKIVRSFGQAVTAIKQEDFEAEKIKAFKTRFFDDLDGKSSERTVKLIYDSLKK</sequence>
<dbReference type="InterPro" id="IPR007554">
    <property type="entry name" value="Glycerophosphate_synth"/>
</dbReference>
<dbReference type="PANTHER" id="PTHR37316:SF2">
    <property type="entry name" value="TEICHOIC ACID RIBITOL-PHOSPHATE POLYMERASE TARK"/>
    <property type="match status" value="1"/>
</dbReference>
<dbReference type="SUPFAM" id="SSF53756">
    <property type="entry name" value="UDP-Glycosyltransferase/glycogen phosphorylase"/>
    <property type="match status" value="1"/>
</dbReference>
<dbReference type="Pfam" id="PF04464">
    <property type="entry name" value="Glyphos_transf"/>
    <property type="match status" value="1"/>
</dbReference>
<accession>A0A6L5XUY6</accession>
<evidence type="ECO:0000256" key="5">
    <source>
        <dbReference type="ARBA" id="ARBA00022944"/>
    </source>
</evidence>
<proteinExistence type="inferred from homology"/>
<evidence type="ECO:0000256" key="1">
    <source>
        <dbReference type="ARBA" id="ARBA00004202"/>
    </source>
</evidence>
<dbReference type="InterPro" id="IPR043148">
    <property type="entry name" value="TagF_C"/>
</dbReference>
<keyword evidence="8" id="KW-1185">Reference proteome</keyword>
<dbReference type="Proteomes" id="UP000482209">
    <property type="component" value="Unassembled WGS sequence"/>
</dbReference>
<evidence type="ECO:0000313" key="7">
    <source>
        <dbReference type="EMBL" id="MSS62635.1"/>
    </source>
</evidence>
<dbReference type="PANTHER" id="PTHR37316">
    <property type="entry name" value="TEICHOIC ACID GLYCEROL-PHOSPHATE PRIMASE"/>
    <property type="match status" value="1"/>
</dbReference>
<comment type="caution">
    <text evidence="7">The sequence shown here is derived from an EMBL/GenBank/DDBJ whole genome shotgun (WGS) entry which is preliminary data.</text>
</comment>
<dbReference type="EMBL" id="VUMT01000002">
    <property type="protein sequence ID" value="MSS62635.1"/>
    <property type="molecule type" value="Genomic_DNA"/>
</dbReference>
<keyword evidence="6" id="KW-0472">Membrane</keyword>